<keyword evidence="5" id="KW-0206">Cytoskeleton</keyword>
<dbReference type="InterPro" id="IPR028215">
    <property type="entry name" value="Refilin"/>
</dbReference>
<dbReference type="Ensembl" id="ENSCCRT00020115650.1">
    <property type="protein sequence ID" value="ENSCCRP00020105861.1"/>
    <property type="gene ID" value="ENSCCRG00020048328.1"/>
</dbReference>
<accession>A0A8C2Q4K8</accession>
<dbReference type="Pfam" id="PF15068">
    <property type="entry name" value="FAM101"/>
    <property type="match status" value="2"/>
</dbReference>
<dbReference type="GO" id="GO:0031005">
    <property type="term" value="F:filamin binding"/>
    <property type="evidence" value="ECO:0007669"/>
    <property type="project" value="InterPro"/>
</dbReference>
<evidence type="ECO:0000256" key="3">
    <source>
        <dbReference type="ARBA" id="ARBA00011189"/>
    </source>
</evidence>
<protein>
    <submittedName>
        <fullName evidence="6">Refilin B</fullName>
    </submittedName>
</protein>
<dbReference type="GO" id="GO:0048705">
    <property type="term" value="P:skeletal system morphogenesis"/>
    <property type="evidence" value="ECO:0007669"/>
    <property type="project" value="TreeGrafter"/>
</dbReference>
<evidence type="ECO:0000256" key="1">
    <source>
        <dbReference type="ARBA" id="ARBA00004245"/>
    </source>
</evidence>
<comment type="subunit">
    <text evidence="3">Interacts with FLNA and FLNB.</text>
</comment>
<evidence type="ECO:0000313" key="6">
    <source>
        <dbReference type="Ensembl" id="ENSCCRP00020105861.1"/>
    </source>
</evidence>
<sequence length="163" mass="18710">MVGRLNLRNVCDDDPLDMNLKADRPLDSPDSGLPPSPSPSAWLLCSSYVALTCYTCSYRYTSSVRYDSDRHFIQDVTLQPKGLGLEMCSQTVLALPQSTWRHYKTQLEFQPRQRVQRYQSTTIVYPKHTRTFYTTQLNYDGHKLTKRFFSAVELQASDCQAGL</sequence>
<comment type="subcellular location">
    <subcellularLocation>
        <location evidence="1">Cytoplasm</location>
        <location evidence="1">Cytoskeleton</location>
    </subcellularLocation>
</comment>
<dbReference type="PANTHER" id="PTHR31848:SF2">
    <property type="entry name" value="REFILIN-B"/>
    <property type="match status" value="1"/>
</dbReference>
<dbReference type="AlphaFoldDB" id="A0A8C2Q4K8"/>
<dbReference type="GO" id="GO:0061572">
    <property type="term" value="P:actin filament bundle organization"/>
    <property type="evidence" value="ECO:0007669"/>
    <property type="project" value="InterPro"/>
</dbReference>
<dbReference type="Proteomes" id="UP000694701">
    <property type="component" value="Unplaced"/>
</dbReference>
<dbReference type="GO" id="GO:0061182">
    <property type="term" value="P:negative regulation of chondrocyte development"/>
    <property type="evidence" value="ECO:0007669"/>
    <property type="project" value="TreeGrafter"/>
</dbReference>
<dbReference type="PANTHER" id="PTHR31848">
    <property type="match status" value="1"/>
</dbReference>
<dbReference type="GO" id="GO:0032432">
    <property type="term" value="C:actin filament bundle"/>
    <property type="evidence" value="ECO:0007669"/>
    <property type="project" value="TreeGrafter"/>
</dbReference>
<name>A0A8C2Q4K8_CYPCA</name>
<keyword evidence="4" id="KW-0963">Cytoplasm</keyword>
<evidence type="ECO:0000313" key="7">
    <source>
        <dbReference type="Proteomes" id="UP000694701"/>
    </source>
</evidence>
<evidence type="ECO:0000256" key="2">
    <source>
        <dbReference type="ARBA" id="ARBA00009886"/>
    </source>
</evidence>
<evidence type="ECO:0000256" key="5">
    <source>
        <dbReference type="ARBA" id="ARBA00023212"/>
    </source>
</evidence>
<evidence type="ECO:0000256" key="4">
    <source>
        <dbReference type="ARBA" id="ARBA00022490"/>
    </source>
</evidence>
<dbReference type="GO" id="GO:1900158">
    <property type="term" value="P:negative regulation of bone mineralization involved in bone maturation"/>
    <property type="evidence" value="ECO:0007669"/>
    <property type="project" value="TreeGrafter"/>
</dbReference>
<organism evidence="6 7">
    <name type="scientific">Cyprinus carpio</name>
    <name type="common">Common carp</name>
    <dbReference type="NCBI Taxonomy" id="7962"/>
    <lineage>
        <taxon>Eukaryota</taxon>
        <taxon>Metazoa</taxon>
        <taxon>Chordata</taxon>
        <taxon>Craniata</taxon>
        <taxon>Vertebrata</taxon>
        <taxon>Euteleostomi</taxon>
        <taxon>Actinopterygii</taxon>
        <taxon>Neopterygii</taxon>
        <taxon>Teleostei</taxon>
        <taxon>Ostariophysi</taxon>
        <taxon>Cypriniformes</taxon>
        <taxon>Cyprinidae</taxon>
        <taxon>Cyprininae</taxon>
        <taxon>Cyprinus</taxon>
    </lineage>
</organism>
<reference evidence="6" key="1">
    <citation type="submission" date="2025-08" db="UniProtKB">
        <authorList>
            <consortium name="Ensembl"/>
        </authorList>
    </citation>
    <scope>IDENTIFICATION</scope>
</reference>
<proteinExistence type="inferred from homology"/>
<comment type="similarity">
    <text evidence="2">Belongs to the Refilin family.</text>
</comment>